<organism evidence="1">
    <name type="scientific">Amphimedon queenslandica</name>
    <name type="common">Sponge</name>
    <dbReference type="NCBI Taxonomy" id="400682"/>
    <lineage>
        <taxon>Eukaryota</taxon>
        <taxon>Metazoa</taxon>
        <taxon>Porifera</taxon>
        <taxon>Demospongiae</taxon>
        <taxon>Heteroscleromorpha</taxon>
        <taxon>Haplosclerida</taxon>
        <taxon>Niphatidae</taxon>
        <taxon>Amphimedon</taxon>
    </lineage>
</organism>
<dbReference type="InParanoid" id="A0A1X7UNZ6"/>
<dbReference type="AlphaFoldDB" id="A0A1X7UNZ6"/>
<name>A0A1X7UNZ6_AMPQE</name>
<evidence type="ECO:0000313" key="1">
    <source>
        <dbReference type="EnsemblMetazoa" id="Aqu2.1.29488_001"/>
    </source>
</evidence>
<reference evidence="1" key="1">
    <citation type="submission" date="2017-05" db="UniProtKB">
        <authorList>
            <consortium name="EnsemblMetazoa"/>
        </authorList>
    </citation>
    <scope>IDENTIFICATION</scope>
</reference>
<sequence length="324" mass="36363">MSSICDFVPGNVPHPYLLPDSLDKQRDTSGVFKHIGPGKADNNYMYVFHKPVPASDAKRSHGLAKLVTVTEQLPMVVKTFEKFIVPQKFFPNTVGQDIMIENIKQSTPEVRVKFPEKASVDEVVSALVSEIQSKPATNIYIELSVHPFEVVMNPYFVSWLNKHYGGKELVIKGNESLADCNVSFHQTSKPNFFILHESQDFAAISVHGEVHSLQEGPVGDDDLYLVSLVSECKQKNHNKPQTLANMVAVAGFVTYQALKKNLKPRTVTIYGIGCVYKEDVAQILKLQLDLQRRRSDLTKFENKENIGQQVANAIQLLRNHTDNN</sequence>
<accession>A0A1X7UNZ6</accession>
<proteinExistence type="predicted"/>
<dbReference type="EnsemblMetazoa" id="Aqu2.1.29488_001">
    <property type="protein sequence ID" value="Aqu2.1.29488_001"/>
    <property type="gene ID" value="Aqu2.1.29488"/>
</dbReference>
<protein>
    <submittedName>
        <fullName evidence="1">Uncharacterized protein</fullName>
    </submittedName>
</protein>